<gene>
    <name evidence="1" type="ORF">Homavirus2_8</name>
</gene>
<evidence type="ECO:0000313" key="1">
    <source>
        <dbReference type="EMBL" id="AYV82004.1"/>
    </source>
</evidence>
<dbReference type="EMBL" id="MK072333">
    <property type="protein sequence ID" value="AYV82004.1"/>
    <property type="molecule type" value="Genomic_DNA"/>
</dbReference>
<protein>
    <submittedName>
        <fullName evidence="1">Uncharacterized protein</fullName>
    </submittedName>
</protein>
<accession>A0A3G5A687</accession>
<name>A0A3G5A687_9VIRU</name>
<reference evidence="1" key="1">
    <citation type="submission" date="2018-10" db="EMBL/GenBank/DDBJ databases">
        <title>Hidden diversity of soil giant viruses.</title>
        <authorList>
            <person name="Schulz F."/>
            <person name="Alteio L."/>
            <person name="Goudeau D."/>
            <person name="Ryan E.M."/>
            <person name="Malmstrom R.R."/>
            <person name="Blanchard J."/>
            <person name="Woyke T."/>
        </authorList>
    </citation>
    <scope>NUCLEOTIDE SEQUENCE</scope>
    <source>
        <strain evidence="1">HOV1</strain>
    </source>
</reference>
<sequence>MNNEIVMNTYTYGTYYNPATNHYGKPTTIVRCDRCQRTPLKTCIGWISYDLCLRCMLDIEKTLSESSDISDSDTEVCTLMEQSNLTLDKKDQFYIPPKKIYADTRMEQAQFSTPSKIPYANSRMEQSQFSTPSKIPYANSRMEQSQFFTVCAMMEQGQFSDVKNKDKNKDKDFV</sequence>
<organism evidence="1">
    <name type="scientific">Homavirus sp</name>
    <dbReference type="NCBI Taxonomy" id="2487769"/>
    <lineage>
        <taxon>Viruses</taxon>
        <taxon>Varidnaviria</taxon>
        <taxon>Bamfordvirae</taxon>
        <taxon>Nucleocytoviricota</taxon>
        <taxon>Megaviricetes</taxon>
        <taxon>Imitervirales</taxon>
        <taxon>Mimiviridae</taxon>
        <taxon>Klosneuvirinae</taxon>
    </lineage>
</organism>
<proteinExistence type="predicted"/>